<keyword evidence="4" id="KW-1185">Reference proteome</keyword>
<dbReference type="OrthoDB" id="189417at2"/>
<name>A0A4Q9VRA0_9HYPH</name>
<dbReference type="PANTHER" id="PTHR40048">
    <property type="entry name" value="RHAMNOSYL O-METHYLTRANSFERASE"/>
    <property type="match status" value="1"/>
</dbReference>
<dbReference type="GO" id="GO:0071770">
    <property type="term" value="P:DIM/DIP cell wall layer assembly"/>
    <property type="evidence" value="ECO:0007669"/>
    <property type="project" value="TreeGrafter"/>
</dbReference>
<dbReference type="AlphaFoldDB" id="A0A4Q9VRA0"/>
<keyword evidence="1" id="KW-0489">Methyltransferase</keyword>
<dbReference type="Pfam" id="PF04989">
    <property type="entry name" value="RMNT_CmcI"/>
    <property type="match status" value="1"/>
</dbReference>
<dbReference type="EMBL" id="SJFN01000012">
    <property type="protein sequence ID" value="TBW38273.1"/>
    <property type="molecule type" value="Genomic_DNA"/>
</dbReference>
<organism evidence="3 4">
    <name type="scientific">Siculibacillus lacustris</name>
    <dbReference type="NCBI Taxonomy" id="1549641"/>
    <lineage>
        <taxon>Bacteria</taxon>
        <taxon>Pseudomonadati</taxon>
        <taxon>Pseudomonadota</taxon>
        <taxon>Alphaproteobacteria</taxon>
        <taxon>Hyphomicrobiales</taxon>
        <taxon>Ancalomicrobiaceae</taxon>
        <taxon>Siculibacillus</taxon>
    </lineage>
</organism>
<dbReference type="InterPro" id="IPR029063">
    <property type="entry name" value="SAM-dependent_MTases_sf"/>
</dbReference>
<evidence type="ECO:0000256" key="1">
    <source>
        <dbReference type="ARBA" id="ARBA00022603"/>
    </source>
</evidence>
<sequence>MTTHDDRSEFEANKAELCRRLGGDRETLDRATEFFVHMNGFDYSYLWSWLGVPIIQIPPDIVATQEVIWNTRPDVIVETGVARGGSLVFMASILAATGRRDGKVIGIDIDIRAHNRDTIESHPLASYITLIEGGSTDPEVIRKVREAIPAGARVMVVLDSDHSRDHVLAECRAYGDLVSDGCYLIVADTVVGHLHEGQSITRSKTWTPGDDPLTAARLFLAERDDFVVDPVINGKLVFSSSHGGYLLKQTR</sequence>
<accession>A0A4Q9VRA0</accession>
<dbReference type="RefSeq" id="WP_131309102.1">
    <property type="nucleotide sequence ID" value="NZ_SJFN01000012.1"/>
</dbReference>
<dbReference type="InterPro" id="IPR007072">
    <property type="entry name" value="RNMT_CmcI"/>
</dbReference>
<dbReference type="SUPFAM" id="SSF53335">
    <property type="entry name" value="S-adenosyl-L-methionine-dependent methyltransferases"/>
    <property type="match status" value="1"/>
</dbReference>
<dbReference type="Gene3D" id="3.40.50.150">
    <property type="entry name" value="Vaccinia Virus protein VP39"/>
    <property type="match status" value="1"/>
</dbReference>
<dbReference type="Proteomes" id="UP000292781">
    <property type="component" value="Unassembled WGS sequence"/>
</dbReference>
<dbReference type="GO" id="GO:0032259">
    <property type="term" value="P:methylation"/>
    <property type="evidence" value="ECO:0007669"/>
    <property type="project" value="UniProtKB-KW"/>
</dbReference>
<gene>
    <name evidence="3" type="ORF">EYW49_10035</name>
</gene>
<evidence type="ECO:0000313" key="4">
    <source>
        <dbReference type="Proteomes" id="UP000292781"/>
    </source>
</evidence>
<evidence type="ECO:0000313" key="3">
    <source>
        <dbReference type="EMBL" id="TBW38273.1"/>
    </source>
</evidence>
<dbReference type="PANTHER" id="PTHR40048:SF1">
    <property type="entry name" value="RHAMNOSYL O-METHYLTRANSFERASE"/>
    <property type="match status" value="1"/>
</dbReference>
<keyword evidence="2" id="KW-0808">Transferase</keyword>
<proteinExistence type="predicted"/>
<comment type="caution">
    <text evidence="3">The sequence shown here is derived from an EMBL/GenBank/DDBJ whole genome shotgun (WGS) entry which is preliminary data.</text>
</comment>
<dbReference type="GO" id="GO:0005886">
    <property type="term" value="C:plasma membrane"/>
    <property type="evidence" value="ECO:0007669"/>
    <property type="project" value="TreeGrafter"/>
</dbReference>
<evidence type="ECO:0000256" key="2">
    <source>
        <dbReference type="ARBA" id="ARBA00022679"/>
    </source>
</evidence>
<reference evidence="3 4" key="1">
    <citation type="submission" date="2019-02" db="EMBL/GenBank/DDBJ databases">
        <title>Siculibacillus lacustris gen. nov., sp. nov., a new rosette-forming bacterium isolated from a freshwater crater lake (Lake St. Ana, Romania).</title>
        <authorList>
            <person name="Felfoldi T."/>
            <person name="Marton Z."/>
            <person name="Szabo A."/>
            <person name="Mentes A."/>
            <person name="Boka K."/>
            <person name="Marialigeti K."/>
            <person name="Mathe I."/>
            <person name="Koncz M."/>
            <person name="Schumann P."/>
            <person name="Toth E."/>
        </authorList>
    </citation>
    <scope>NUCLEOTIDE SEQUENCE [LARGE SCALE GENOMIC DNA]</scope>
    <source>
        <strain evidence="3 4">SA-279</strain>
    </source>
</reference>
<dbReference type="GO" id="GO:0008168">
    <property type="term" value="F:methyltransferase activity"/>
    <property type="evidence" value="ECO:0007669"/>
    <property type="project" value="UniProtKB-KW"/>
</dbReference>
<protein>
    <submittedName>
        <fullName evidence="3">Cephalosporin hydroxylase</fullName>
    </submittedName>
</protein>
<dbReference type="GO" id="GO:0008610">
    <property type="term" value="P:lipid biosynthetic process"/>
    <property type="evidence" value="ECO:0007669"/>
    <property type="project" value="InterPro"/>
</dbReference>